<dbReference type="AlphaFoldDB" id="A0A5J9URK1"/>
<dbReference type="InterPro" id="IPR050466">
    <property type="entry name" value="Carboxylest/Gibb_receptor"/>
</dbReference>
<evidence type="ECO:0000313" key="3">
    <source>
        <dbReference type="Proteomes" id="UP000324897"/>
    </source>
</evidence>
<keyword evidence="3" id="KW-1185">Reference proteome</keyword>
<organism evidence="2 3">
    <name type="scientific">Eragrostis curvula</name>
    <name type="common">weeping love grass</name>
    <dbReference type="NCBI Taxonomy" id="38414"/>
    <lineage>
        <taxon>Eukaryota</taxon>
        <taxon>Viridiplantae</taxon>
        <taxon>Streptophyta</taxon>
        <taxon>Embryophyta</taxon>
        <taxon>Tracheophyta</taxon>
        <taxon>Spermatophyta</taxon>
        <taxon>Magnoliopsida</taxon>
        <taxon>Liliopsida</taxon>
        <taxon>Poales</taxon>
        <taxon>Poaceae</taxon>
        <taxon>PACMAD clade</taxon>
        <taxon>Chloridoideae</taxon>
        <taxon>Eragrostideae</taxon>
        <taxon>Eragrostidinae</taxon>
        <taxon>Eragrostis</taxon>
    </lineage>
</organism>
<evidence type="ECO:0000259" key="1">
    <source>
        <dbReference type="Pfam" id="PF07859"/>
    </source>
</evidence>
<feature type="domain" description="Alpha/beta hydrolase fold-3" evidence="1">
    <location>
        <begin position="4"/>
        <end position="186"/>
    </location>
</feature>
<proteinExistence type="predicted"/>
<dbReference type="PANTHER" id="PTHR23024">
    <property type="entry name" value="ARYLACETAMIDE DEACETYLASE"/>
    <property type="match status" value="1"/>
</dbReference>
<reference evidence="2 3" key="1">
    <citation type="journal article" date="2019" name="Sci. Rep.">
        <title>A high-quality genome of Eragrostis curvula grass provides insights into Poaceae evolution and supports new strategies to enhance forage quality.</title>
        <authorList>
            <person name="Carballo J."/>
            <person name="Santos B.A.C.M."/>
            <person name="Zappacosta D."/>
            <person name="Garbus I."/>
            <person name="Selva J.P."/>
            <person name="Gallo C.A."/>
            <person name="Diaz A."/>
            <person name="Albertini E."/>
            <person name="Caccamo M."/>
            <person name="Echenique V."/>
        </authorList>
    </citation>
    <scope>NUCLEOTIDE SEQUENCE [LARGE SCALE GENOMIC DNA]</scope>
    <source>
        <strain evidence="3">cv. Victoria</strain>
        <tissue evidence="2">Leaf</tissue>
    </source>
</reference>
<comment type="caution">
    <text evidence="2">The sequence shown here is derived from an EMBL/GenBank/DDBJ whole genome shotgun (WGS) entry which is preliminary data.</text>
</comment>
<gene>
    <name evidence="2" type="ORF">EJB05_28491</name>
</gene>
<dbReference type="PANTHER" id="PTHR23024:SF668">
    <property type="entry name" value="OS11G0240600 PROTEIN"/>
    <property type="match status" value="1"/>
</dbReference>
<feature type="non-terminal residue" evidence="2">
    <location>
        <position position="1"/>
    </location>
</feature>
<sequence length="201" mass="22034">LLIYDTTCRRIARYSGAAVLSVDYRRSPEHRFPATYNDGFAALRFLDDPKNHHPVSLDAARCFLARDNSGGNIAHHVARHYALCHSSFATVQLAGVIAIQPFFGGEERTPSELWLDGTPVVSMARIDWMGRTFLPPGADRTHEAADASISSPVAAAGIDSPHFPPVTVFSDAKDLVVDQGHHCRQRCGIIFVCPKIWVATP</sequence>
<dbReference type="SUPFAM" id="SSF53474">
    <property type="entry name" value="alpha/beta-Hydrolases"/>
    <property type="match status" value="1"/>
</dbReference>
<dbReference type="InterPro" id="IPR029058">
    <property type="entry name" value="AB_hydrolase_fold"/>
</dbReference>
<protein>
    <recommendedName>
        <fullName evidence="1">Alpha/beta hydrolase fold-3 domain-containing protein</fullName>
    </recommendedName>
</protein>
<dbReference type="Gene3D" id="3.40.50.1820">
    <property type="entry name" value="alpha/beta hydrolase"/>
    <property type="match status" value="1"/>
</dbReference>
<dbReference type="EMBL" id="RWGY01000013">
    <property type="protein sequence ID" value="TVU25968.1"/>
    <property type="molecule type" value="Genomic_DNA"/>
</dbReference>
<dbReference type="Proteomes" id="UP000324897">
    <property type="component" value="Chromosome 2"/>
</dbReference>
<dbReference type="GO" id="GO:0016787">
    <property type="term" value="F:hydrolase activity"/>
    <property type="evidence" value="ECO:0007669"/>
    <property type="project" value="InterPro"/>
</dbReference>
<dbReference type="InterPro" id="IPR013094">
    <property type="entry name" value="AB_hydrolase_3"/>
</dbReference>
<dbReference type="Pfam" id="PF07859">
    <property type="entry name" value="Abhydrolase_3"/>
    <property type="match status" value="1"/>
</dbReference>
<evidence type="ECO:0000313" key="2">
    <source>
        <dbReference type="EMBL" id="TVU25968.1"/>
    </source>
</evidence>
<dbReference type="OrthoDB" id="408631at2759"/>
<accession>A0A5J9URK1</accession>
<name>A0A5J9URK1_9POAL</name>